<proteinExistence type="predicted"/>
<reference evidence="1 2" key="1">
    <citation type="journal article" date="2023" name="Science">
        <title>Complex scaffold remodeling in plant triterpene biosynthesis.</title>
        <authorList>
            <person name="De La Pena R."/>
            <person name="Hodgson H."/>
            <person name="Liu J.C."/>
            <person name="Stephenson M.J."/>
            <person name="Martin A.C."/>
            <person name="Owen C."/>
            <person name="Harkess A."/>
            <person name="Leebens-Mack J."/>
            <person name="Jimenez L.E."/>
            <person name="Osbourn A."/>
            <person name="Sattely E.S."/>
        </authorList>
    </citation>
    <scope>NUCLEOTIDE SEQUENCE [LARGE SCALE GENOMIC DNA]</scope>
    <source>
        <strain evidence="2">cv. JPN11</strain>
        <tissue evidence="1">Leaf</tissue>
    </source>
</reference>
<dbReference type="Proteomes" id="UP001164539">
    <property type="component" value="Chromosome 10"/>
</dbReference>
<accession>A0ACC1XAD8</accession>
<name>A0ACC1XAD8_MELAZ</name>
<sequence>MSKLTSQSPKMPSILILLFLLSVPFQVISQNPNTEERTILLNLKRQLGNPPFLQFWTSKSSPCDWRGINCTENSVTGISLRNTSITQKIPPLICNLKNLTVLDLAFNYIPGEFPTFLYNCTKLQVLDLSQNFFVGPIPSDINRLSGLQYIDLGANNFSGDIPPSIGRLSELRSLYLYQNEFNGTFPKEIGDLFNLEVLGLAYNDKFVPAKIPDEFGKLKKLKTMWMTDANLIGEIPDFIANFSSLEFLDLSSNHLVGSIPSGLFLLKNLIGLYMFNNRLSGEIPSSVEVLNLDELDLSMNNLSGSIPQDFGKLQKLRLMNLFWNQLSGTVPSSIGQLPALTGFRVFKNNLSGVLPPEFGQHSMLEAFEVSTNQFSGQLPENLCAGGVLQGVVAFSNNLSGEVPKSLGNCSTLRTVQLDNNKFSGEIPPGLWTTFNLSSLKLSNNAFSGELPNKLAWNLTRLEISDNRFSGQIPAGVASWKNLVVFKASNNLFSGEIPVGLTSFSHLTTLLLDGNQLSGKLPSEIVSWTSLNNLNLSRNALSGQIPAAIGSLPVMQYLDLSGNQFSGEIPPEIGQLTLTILNLSSNKLSGKIPDAFNNLAYENSFLNNSNLCVENPMLYLPKCQTRFQESNKISSKHLAMVIVLGIAVLLATVSLSWLFIRDYVRRKRNRDLATWKLTSFHTLDFTESNILSNLTESNLIGSGGSGQVYRIAINRSGEFVAVKRIWNNRKLDHKLEKEFIAEMEILGTIRHANIVKLWCCISSENSKLLVYEYMENQSLDRWLHGRKRRSVSGTSSVHHAVLDWPTRLQIAIGAAQGLSYMHHDCSPQIIHRDVKSSNILLDSQFKAKIADFGLAKMLAKQGEPHTMSAVAGSFGYFAPEYAYTTKVNEKIDIYSFGVVLLELVTGREANYGDEHTSLSEWTWRHYAEEKPFTDAFDPEIKDPCYLEEMTTVYRLGLICTSPSPSSRPSMKEVLQILRRCCPTENFAVKKMGSEVDEAPLLGSAAYLYGFKRSKKVTTRQVDNDGLAYNV</sequence>
<comment type="caution">
    <text evidence="1">The sequence shown here is derived from an EMBL/GenBank/DDBJ whole genome shotgun (WGS) entry which is preliminary data.</text>
</comment>
<evidence type="ECO:0000313" key="2">
    <source>
        <dbReference type="Proteomes" id="UP001164539"/>
    </source>
</evidence>
<dbReference type="EMBL" id="CM051403">
    <property type="protein sequence ID" value="KAJ4708123.1"/>
    <property type="molecule type" value="Genomic_DNA"/>
</dbReference>
<evidence type="ECO:0000313" key="1">
    <source>
        <dbReference type="EMBL" id="KAJ4708123.1"/>
    </source>
</evidence>
<keyword evidence="2" id="KW-1185">Reference proteome</keyword>
<protein>
    <submittedName>
        <fullName evidence="1">Receptor-like protein kinase</fullName>
    </submittedName>
</protein>
<gene>
    <name evidence="1" type="ORF">OWV82_018124</name>
</gene>
<organism evidence="1 2">
    <name type="scientific">Melia azedarach</name>
    <name type="common">Chinaberry tree</name>
    <dbReference type="NCBI Taxonomy" id="155640"/>
    <lineage>
        <taxon>Eukaryota</taxon>
        <taxon>Viridiplantae</taxon>
        <taxon>Streptophyta</taxon>
        <taxon>Embryophyta</taxon>
        <taxon>Tracheophyta</taxon>
        <taxon>Spermatophyta</taxon>
        <taxon>Magnoliopsida</taxon>
        <taxon>eudicotyledons</taxon>
        <taxon>Gunneridae</taxon>
        <taxon>Pentapetalae</taxon>
        <taxon>rosids</taxon>
        <taxon>malvids</taxon>
        <taxon>Sapindales</taxon>
        <taxon>Meliaceae</taxon>
        <taxon>Melia</taxon>
    </lineage>
</organism>